<name>A0ABW3X1A4_9HYPH</name>
<proteinExistence type="predicted"/>
<evidence type="ECO:0000313" key="3">
    <source>
        <dbReference type="Proteomes" id="UP001597176"/>
    </source>
</evidence>
<accession>A0ABW3X1A4</accession>
<protein>
    <submittedName>
        <fullName evidence="2">FAD-dependent oxidoreductase</fullName>
    </submittedName>
</protein>
<gene>
    <name evidence="2" type="ORF">ACFQ4G_17455</name>
</gene>
<organism evidence="2 3">
    <name type="scientific">Methylobacterium marchantiae</name>
    <dbReference type="NCBI Taxonomy" id="600331"/>
    <lineage>
        <taxon>Bacteria</taxon>
        <taxon>Pseudomonadati</taxon>
        <taxon>Pseudomonadota</taxon>
        <taxon>Alphaproteobacteria</taxon>
        <taxon>Hyphomicrobiales</taxon>
        <taxon>Methylobacteriaceae</taxon>
        <taxon>Methylobacterium</taxon>
    </lineage>
</organism>
<dbReference type="Pfam" id="PF01494">
    <property type="entry name" value="FAD_binding_3"/>
    <property type="match status" value="1"/>
</dbReference>
<dbReference type="RefSeq" id="WP_238208084.1">
    <property type="nucleotide sequence ID" value="NZ_JBHTND010000028.1"/>
</dbReference>
<dbReference type="InterPro" id="IPR036188">
    <property type="entry name" value="FAD/NAD-bd_sf"/>
</dbReference>
<keyword evidence="3" id="KW-1185">Reference proteome</keyword>
<feature type="domain" description="FAD-binding" evidence="1">
    <location>
        <begin position="2"/>
        <end position="74"/>
    </location>
</feature>
<dbReference type="InterPro" id="IPR051205">
    <property type="entry name" value="UbiH/COQ6_monooxygenase"/>
</dbReference>
<dbReference type="Proteomes" id="UP001597176">
    <property type="component" value="Unassembled WGS sequence"/>
</dbReference>
<dbReference type="PRINTS" id="PR00368">
    <property type="entry name" value="FADPNR"/>
</dbReference>
<evidence type="ECO:0000313" key="2">
    <source>
        <dbReference type="EMBL" id="MFD1303362.1"/>
    </source>
</evidence>
<comment type="caution">
    <text evidence="2">The sequence shown here is derived from an EMBL/GenBank/DDBJ whole genome shotgun (WGS) entry which is preliminary data.</text>
</comment>
<dbReference type="Gene3D" id="3.50.50.60">
    <property type="entry name" value="FAD/NAD(P)-binding domain"/>
    <property type="match status" value="1"/>
</dbReference>
<evidence type="ECO:0000259" key="1">
    <source>
        <dbReference type="Pfam" id="PF01494"/>
    </source>
</evidence>
<sequence length="400" mass="43616">MRTDIVVVGGGLAGSMAAAMLGRQGREVILVDPNAVFPPAFRCEKLEQGHIRILARTGMSEAIIAASTRTEELWIARSGRIVDKAPFDQFGMRYEHLVNTVRGEIPPSVQVVRSMVSKVTQGADRQRIVLAGGEAIEARLTILASGTNWSLHETLGMAPQLVSPHHSTAVGFDVVPVGRSDFAFPALQYNPERLGDGMAYLSLFRIGSAMRANLFLHLEAERPSKMAWLKAFQSEPDTALQALLPSLARLIGPYTVAGPIKIRPTHLHILHRTSVPGIVAVGDAFATPCPATGTGTLRVFTDIERLCNVHVPAWLTLPEIDADTIADFYRDPAKVACDTNSAARAHALRATTMKTGMRSKTVHWLRFLTRRLRWALRSIGQRVRGARMASASPKLTIDPS</sequence>
<dbReference type="EMBL" id="JBHTND010000028">
    <property type="protein sequence ID" value="MFD1303362.1"/>
    <property type="molecule type" value="Genomic_DNA"/>
</dbReference>
<dbReference type="InterPro" id="IPR002938">
    <property type="entry name" value="FAD-bd"/>
</dbReference>
<dbReference type="SUPFAM" id="SSF51905">
    <property type="entry name" value="FAD/NAD(P)-binding domain"/>
    <property type="match status" value="1"/>
</dbReference>
<reference evidence="3" key="1">
    <citation type="journal article" date="2019" name="Int. J. Syst. Evol. Microbiol.">
        <title>The Global Catalogue of Microorganisms (GCM) 10K type strain sequencing project: providing services to taxonomists for standard genome sequencing and annotation.</title>
        <authorList>
            <consortium name="The Broad Institute Genomics Platform"/>
            <consortium name="The Broad Institute Genome Sequencing Center for Infectious Disease"/>
            <person name="Wu L."/>
            <person name="Ma J."/>
        </authorList>
    </citation>
    <scope>NUCLEOTIDE SEQUENCE [LARGE SCALE GENOMIC DNA]</scope>
    <source>
        <strain evidence="3">CCUG 56108</strain>
    </source>
</reference>
<dbReference type="PANTHER" id="PTHR43876:SF7">
    <property type="entry name" value="UBIQUINONE BIOSYNTHESIS MONOOXYGENASE COQ6, MITOCHONDRIAL"/>
    <property type="match status" value="1"/>
</dbReference>
<dbReference type="PANTHER" id="PTHR43876">
    <property type="entry name" value="UBIQUINONE BIOSYNTHESIS MONOOXYGENASE COQ6, MITOCHONDRIAL"/>
    <property type="match status" value="1"/>
</dbReference>